<evidence type="ECO:0000256" key="1">
    <source>
        <dbReference type="SAM" id="MobiDB-lite"/>
    </source>
</evidence>
<feature type="compositionally biased region" description="Basic and acidic residues" evidence="1">
    <location>
        <begin position="339"/>
        <end position="351"/>
    </location>
</feature>
<reference evidence="2 3" key="1">
    <citation type="submission" date="2015-09" db="EMBL/GenBank/DDBJ databases">
        <title>Trachymyrmex zeteki WGS genome.</title>
        <authorList>
            <person name="Nygaard S."/>
            <person name="Hu H."/>
            <person name="Boomsma J."/>
            <person name="Zhang G."/>
        </authorList>
    </citation>
    <scope>NUCLEOTIDE SEQUENCE [LARGE SCALE GENOMIC DNA]</scope>
    <source>
        <strain evidence="2">Tzet28-1</strain>
        <tissue evidence="2">Whole body</tissue>
    </source>
</reference>
<proteinExistence type="predicted"/>
<evidence type="ECO:0000313" key="2">
    <source>
        <dbReference type="EMBL" id="KYQ54944.1"/>
    </source>
</evidence>
<dbReference type="AlphaFoldDB" id="A0A151X3U2"/>
<organism evidence="2 3">
    <name type="scientific">Mycetomoellerius zeteki</name>
    <dbReference type="NCBI Taxonomy" id="64791"/>
    <lineage>
        <taxon>Eukaryota</taxon>
        <taxon>Metazoa</taxon>
        <taxon>Ecdysozoa</taxon>
        <taxon>Arthropoda</taxon>
        <taxon>Hexapoda</taxon>
        <taxon>Insecta</taxon>
        <taxon>Pterygota</taxon>
        <taxon>Neoptera</taxon>
        <taxon>Endopterygota</taxon>
        <taxon>Hymenoptera</taxon>
        <taxon>Apocrita</taxon>
        <taxon>Aculeata</taxon>
        <taxon>Formicoidea</taxon>
        <taxon>Formicidae</taxon>
        <taxon>Myrmicinae</taxon>
        <taxon>Mycetomoellerius</taxon>
    </lineage>
</organism>
<accession>A0A151X3U2</accession>
<sequence length="351" mass="38967">MAMLIAVLQRIEHISVQALVCVGRRLLTHKESYAQPVRNVSTVKKNVAFPRADLTRLNRAGPRTSPLPGEAFFGLADAVPLRSIGPSLSPTPCSLSFSCSLYLHSPSFSRFLSMSLPRSPRHGLSISPSLSALRNTVVLPHFLAPRWSHSLFLTTRSLFFCFSLPPCLSCQETFDFLSSSLFLSPNAHFLRSYLGSLSHLPSSLLTPTILPYHCLYQNTGFFVHHAEACHSLSLPLALSWGPLLQPWARSPPPPSYSTHLSSFPSSPSSTRDPSTFDLPRASRRRLAEIFSLLPSRNEQCGGSGMQDGRCTLEPRATRTLLRVDGNEKDVTRTRGTSNRPEKENEKEREKE</sequence>
<keyword evidence="3" id="KW-1185">Reference proteome</keyword>
<feature type="compositionally biased region" description="Low complexity" evidence="1">
    <location>
        <begin position="256"/>
        <end position="275"/>
    </location>
</feature>
<feature type="region of interest" description="Disordered" evidence="1">
    <location>
        <begin position="297"/>
        <end position="351"/>
    </location>
</feature>
<name>A0A151X3U2_9HYME</name>
<protein>
    <submittedName>
        <fullName evidence="2">Uncharacterized protein</fullName>
    </submittedName>
</protein>
<gene>
    <name evidence="2" type="ORF">ALC60_06286</name>
</gene>
<evidence type="ECO:0000313" key="3">
    <source>
        <dbReference type="Proteomes" id="UP000075809"/>
    </source>
</evidence>
<dbReference type="EMBL" id="KQ982562">
    <property type="protein sequence ID" value="KYQ54944.1"/>
    <property type="molecule type" value="Genomic_DNA"/>
</dbReference>
<feature type="region of interest" description="Disordered" evidence="1">
    <location>
        <begin position="255"/>
        <end position="278"/>
    </location>
</feature>
<dbReference type="Proteomes" id="UP000075809">
    <property type="component" value="Unassembled WGS sequence"/>
</dbReference>